<keyword evidence="2" id="KW-1185">Reference proteome</keyword>
<evidence type="ECO:0000313" key="1">
    <source>
        <dbReference type="EMBL" id="GMT20352.1"/>
    </source>
</evidence>
<name>A0AAV5VQN3_9BILA</name>
<feature type="non-terminal residue" evidence="1">
    <location>
        <position position="1"/>
    </location>
</feature>
<accession>A0AAV5VQN3</accession>
<reference evidence="1" key="1">
    <citation type="submission" date="2023-10" db="EMBL/GenBank/DDBJ databases">
        <title>Genome assembly of Pristionchus species.</title>
        <authorList>
            <person name="Yoshida K."/>
            <person name="Sommer R.J."/>
        </authorList>
    </citation>
    <scope>NUCLEOTIDE SEQUENCE</scope>
    <source>
        <strain evidence="1">RS5133</strain>
    </source>
</reference>
<dbReference type="AlphaFoldDB" id="A0AAV5VQN3"/>
<dbReference type="InterPro" id="IPR016181">
    <property type="entry name" value="Acyl_CoA_acyltransferase"/>
</dbReference>
<dbReference type="InterPro" id="IPR053225">
    <property type="entry name" value="Acyl-CoA_N-acyltransferase"/>
</dbReference>
<feature type="non-terminal residue" evidence="1">
    <location>
        <position position="261"/>
    </location>
</feature>
<dbReference type="EMBL" id="BTSY01000003">
    <property type="protein sequence ID" value="GMT20352.1"/>
    <property type="molecule type" value="Genomic_DNA"/>
</dbReference>
<organism evidence="1 2">
    <name type="scientific">Pristionchus fissidentatus</name>
    <dbReference type="NCBI Taxonomy" id="1538716"/>
    <lineage>
        <taxon>Eukaryota</taxon>
        <taxon>Metazoa</taxon>
        <taxon>Ecdysozoa</taxon>
        <taxon>Nematoda</taxon>
        <taxon>Chromadorea</taxon>
        <taxon>Rhabditida</taxon>
        <taxon>Rhabditina</taxon>
        <taxon>Diplogasteromorpha</taxon>
        <taxon>Diplogasteroidea</taxon>
        <taxon>Neodiplogasteridae</taxon>
        <taxon>Pristionchus</taxon>
    </lineage>
</organism>
<evidence type="ECO:0000313" key="2">
    <source>
        <dbReference type="Proteomes" id="UP001432322"/>
    </source>
</evidence>
<sequence>RLFSSLTKSTKNASVLQDAKQRDLLLHRHSDLASIDGVMQKLTENGKFDQLANNATFLTTLQLAKTTSFDHSRVSYFTEDSGRYLVLAEENEHQFPWISLRLPSDGQHDHPLLRDVISEILECHLKTIAKRKEFVLDCDSVAMETVLEMLGKPKFVPDGNFAYFHMNDKQCSDLMKKTFPVPEGFAVKCIQEKDYQLVIEAWDYCDSHVMVKKRLRHLPSVGIYTNEGQLASFMSTHTMGQMSHLYTLPEFRGLGLGKATE</sequence>
<protein>
    <recommendedName>
        <fullName evidence="3">Glycine N-acyltransferase-like protein</fullName>
    </recommendedName>
</protein>
<evidence type="ECO:0008006" key="3">
    <source>
        <dbReference type="Google" id="ProtNLM"/>
    </source>
</evidence>
<dbReference type="SUPFAM" id="SSF55729">
    <property type="entry name" value="Acyl-CoA N-acyltransferases (Nat)"/>
    <property type="match status" value="1"/>
</dbReference>
<dbReference type="PANTHER" id="PTHR20958">
    <property type="entry name" value="GLYCINE N-ACYLTRANSFERASE-LIKE PROTEIN"/>
    <property type="match status" value="1"/>
</dbReference>
<proteinExistence type="predicted"/>
<comment type="caution">
    <text evidence="1">The sequence shown here is derived from an EMBL/GenBank/DDBJ whole genome shotgun (WGS) entry which is preliminary data.</text>
</comment>
<dbReference type="PANTHER" id="PTHR20958:SF6">
    <property type="entry name" value="GLYCINE N-ACYLTRANSFERASE-LIKE PROTEIN"/>
    <property type="match status" value="1"/>
</dbReference>
<dbReference type="Proteomes" id="UP001432322">
    <property type="component" value="Unassembled WGS sequence"/>
</dbReference>
<dbReference type="Gene3D" id="3.40.630.30">
    <property type="match status" value="1"/>
</dbReference>
<gene>
    <name evidence="1" type="ORF">PFISCL1PPCAC_11649</name>
</gene>